<name>A0A812KWA1_SYMPI</name>
<gene>
    <name evidence="1" type="ORF">SPIL2461_LOCUS3531</name>
</gene>
<dbReference type="Proteomes" id="UP000649617">
    <property type="component" value="Unassembled WGS sequence"/>
</dbReference>
<dbReference type="AlphaFoldDB" id="A0A812KWA1"/>
<comment type="caution">
    <text evidence="1">The sequence shown here is derived from an EMBL/GenBank/DDBJ whole genome shotgun (WGS) entry which is preliminary data.</text>
</comment>
<evidence type="ECO:0000313" key="1">
    <source>
        <dbReference type="EMBL" id="CAE7231219.1"/>
    </source>
</evidence>
<keyword evidence="2" id="KW-1185">Reference proteome</keyword>
<organism evidence="1 2">
    <name type="scientific">Symbiodinium pilosum</name>
    <name type="common">Dinoflagellate</name>
    <dbReference type="NCBI Taxonomy" id="2952"/>
    <lineage>
        <taxon>Eukaryota</taxon>
        <taxon>Sar</taxon>
        <taxon>Alveolata</taxon>
        <taxon>Dinophyceae</taxon>
        <taxon>Suessiales</taxon>
        <taxon>Symbiodiniaceae</taxon>
        <taxon>Symbiodinium</taxon>
    </lineage>
</organism>
<protein>
    <submittedName>
        <fullName evidence="1">Uncharacterized protein</fullName>
    </submittedName>
</protein>
<proteinExistence type="predicted"/>
<sequence length="194" mass="21811">MAFDDADSPSGRDRRLMLQRKMQRAMTQLTPQVKGPPRHYGGDFAFVGAAYVLRVHKGAGPLQWLNSLTQRLFDLDSLVLTADGGFKRPGQEEPLFPIGNFSLKWRWDASACKLIIDFWKDMKLLEWRWDELIPSKDLRFPSLVPDWSGTGHVGGSSFSYSMLSIVAENFQKAEQAEMKQSLQCVESGGGDPEA</sequence>
<evidence type="ECO:0000313" key="2">
    <source>
        <dbReference type="Proteomes" id="UP000649617"/>
    </source>
</evidence>
<dbReference type="EMBL" id="CAJNIZ010004302">
    <property type="protein sequence ID" value="CAE7231219.1"/>
    <property type="molecule type" value="Genomic_DNA"/>
</dbReference>
<reference evidence="1" key="1">
    <citation type="submission" date="2021-02" db="EMBL/GenBank/DDBJ databases">
        <authorList>
            <person name="Dougan E. K."/>
            <person name="Rhodes N."/>
            <person name="Thang M."/>
            <person name="Chan C."/>
        </authorList>
    </citation>
    <scope>NUCLEOTIDE SEQUENCE</scope>
</reference>
<dbReference type="OrthoDB" id="442269at2759"/>
<accession>A0A812KWA1</accession>